<evidence type="ECO:0000259" key="8">
    <source>
        <dbReference type="Pfam" id="PF04024"/>
    </source>
</evidence>
<keyword evidence="5 7" id="KW-0472">Membrane</keyword>
<feature type="transmembrane region" description="Helical" evidence="7">
    <location>
        <begin position="137"/>
        <end position="161"/>
    </location>
</feature>
<evidence type="ECO:0000256" key="4">
    <source>
        <dbReference type="ARBA" id="ARBA00022989"/>
    </source>
</evidence>
<keyword evidence="4 7" id="KW-1133">Transmembrane helix</keyword>
<evidence type="ECO:0000313" key="9">
    <source>
        <dbReference type="EMBL" id="QNN62514.1"/>
    </source>
</evidence>
<keyword evidence="3 7" id="KW-0812">Transmembrane</keyword>
<feature type="region of interest" description="Disordered" evidence="6">
    <location>
        <begin position="172"/>
        <end position="211"/>
    </location>
</feature>
<evidence type="ECO:0000313" key="10">
    <source>
        <dbReference type="Proteomes" id="UP000515934"/>
    </source>
</evidence>
<dbReference type="InterPro" id="IPR052027">
    <property type="entry name" value="PspC"/>
</dbReference>
<feature type="transmembrane region" description="Helical" evidence="7">
    <location>
        <begin position="331"/>
        <end position="352"/>
    </location>
</feature>
<evidence type="ECO:0000256" key="5">
    <source>
        <dbReference type="ARBA" id="ARBA00023136"/>
    </source>
</evidence>
<dbReference type="GO" id="GO:0005886">
    <property type="term" value="C:plasma membrane"/>
    <property type="evidence" value="ECO:0007669"/>
    <property type="project" value="UniProtKB-SubCell"/>
</dbReference>
<dbReference type="KEGG" id="ldn:H9L06_09720"/>
<feature type="compositionally biased region" description="Polar residues" evidence="6">
    <location>
        <begin position="194"/>
        <end position="211"/>
    </location>
</feature>
<organism evidence="9 10">
    <name type="scientific">Leucobacter denitrificans</name>
    <dbReference type="NCBI Taxonomy" id="683042"/>
    <lineage>
        <taxon>Bacteria</taxon>
        <taxon>Bacillati</taxon>
        <taxon>Actinomycetota</taxon>
        <taxon>Actinomycetes</taxon>
        <taxon>Micrococcales</taxon>
        <taxon>Microbacteriaceae</taxon>
        <taxon>Leucobacter</taxon>
    </lineage>
</organism>
<evidence type="ECO:0000256" key="3">
    <source>
        <dbReference type="ARBA" id="ARBA00022692"/>
    </source>
</evidence>
<comment type="subcellular location">
    <subcellularLocation>
        <location evidence="1">Cell membrane</location>
        <topology evidence="1">Single-pass membrane protein</topology>
    </subcellularLocation>
</comment>
<feature type="transmembrane region" description="Helical" evidence="7">
    <location>
        <begin position="99"/>
        <end position="117"/>
    </location>
</feature>
<evidence type="ECO:0000256" key="6">
    <source>
        <dbReference type="SAM" id="MobiDB-lite"/>
    </source>
</evidence>
<protein>
    <submittedName>
        <fullName evidence="9">PspC domain-containing protein</fullName>
    </submittedName>
</protein>
<dbReference type="EMBL" id="CP060716">
    <property type="protein sequence ID" value="QNN62514.1"/>
    <property type="molecule type" value="Genomic_DNA"/>
</dbReference>
<dbReference type="Proteomes" id="UP000515934">
    <property type="component" value="Chromosome"/>
</dbReference>
<gene>
    <name evidence="9" type="ORF">H9L06_09720</name>
</gene>
<evidence type="ECO:0000256" key="2">
    <source>
        <dbReference type="ARBA" id="ARBA00022475"/>
    </source>
</evidence>
<accession>A0A7G9S3T9</accession>
<proteinExistence type="predicted"/>
<feature type="transmembrane region" description="Helical" evidence="7">
    <location>
        <begin position="301"/>
        <end position="324"/>
    </location>
</feature>
<evidence type="ECO:0000256" key="7">
    <source>
        <dbReference type="SAM" id="Phobius"/>
    </source>
</evidence>
<feature type="transmembrane region" description="Helical" evidence="7">
    <location>
        <begin position="57"/>
        <end position="79"/>
    </location>
</feature>
<dbReference type="PANTHER" id="PTHR33885:SF3">
    <property type="entry name" value="PHAGE SHOCK PROTEIN C"/>
    <property type="match status" value="1"/>
</dbReference>
<dbReference type="Pfam" id="PF04024">
    <property type="entry name" value="PspC"/>
    <property type="match status" value="1"/>
</dbReference>
<keyword evidence="2" id="KW-1003">Cell membrane</keyword>
<feature type="transmembrane region" description="Helical" evidence="7">
    <location>
        <begin position="265"/>
        <end position="289"/>
    </location>
</feature>
<keyword evidence="10" id="KW-1185">Reference proteome</keyword>
<dbReference type="InterPro" id="IPR007168">
    <property type="entry name" value="Phageshock_PspC_N"/>
</dbReference>
<evidence type="ECO:0000256" key="1">
    <source>
        <dbReference type="ARBA" id="ARBA00004162"/>
    </source>
</evidence>
<dbReference type="PANTHER" id="PTHR33885">
    <property type="entry name" value="PHAGE SHOCK PROTEIN C"/>
    <property type="match status" value="1"/>
</dbReference>
<feature type="domain" description="Phage shock protein PspC N-terminal" evidence="8">
    <location>
        <begin position="32"/>
        <end position="80"/>
    </location>
</feature>
<reference evidence="9 10" key="1">
    <citation type="submission" date="2020-08" db="EMBL/GenBank/DDBJ databases">
        <title>Genome sequence of Leucobacter denitrificans KACC 14055T.</title>
        <authorList>
            <person name="Hyun D.-W."/>
            <person name="Bae J.-W."/>
        </authorList>
    </citation>
    <scope>NUCLEOTIDE SEQUENCE [LARGE SCALE GENOMIC DNA]</scope>
    <source>
        <strain evidence="9 10">KACC 14055</strain>
    </source>
</reference>
<dbReference type="AlphaFoldDB" id="A0A7G9S3T9"/>
<sequence>MNEQTPSSGAGQAPFGSGFFNWLRGLRIERGSDRWFAGVAGGIAQRAGIDPLIVRGIFVVLALLGGPGILLYLAGWLLLPGGNGRIHLEEVFRGRGGTAAVVVTVAVGAIIVLPFLFGTPFGSWSLWNVLGIPEWLSTLTIVLVWIVAVTAAIILAGQLFLKHGRKVRDEERLSTDEHVTSEGSTANAGPAASASYTTNPGHTASDAPTSDFGQRFTAQANDLGERISASASEFSERASKWGEDIGKQTDEWSARFAEQHDTYRLGAAHVVITLAFALLAAGGAALWTLNNGVFGANPNNLNVVIAATLGATVVFAISLIIAGIRGRHTGWVGFLAFCGVVALIATTIVPWGSRFQPFGIMEVGNEAPGAVLIAGSSRVHVDEFSASSSFDDVQVWHLAGNSVVTVPDDEPVVVTVNLLAGNISGPSLSGGSGYSAGPFLSRTFDLTEGKTAAAHVTVYMLGGNVRVEYPDGLQTTRSLLRSIAEDQAELNELADPALSLSERLPAEEYAR</sequence>
<name>A0A7G9S3T9_9MICO</name>
<dbReference type="RefSeq" id="WP_187554984.1">
    <property type="nucleotide sequence ID" value="NZ_CP060716.1"/>
</dbReference>